<protein>
    <submittedName>
        <fullName evidence="9">Sugar ABC transporter permease</fullName>
    </submittedName>
</protein>
<dbReference type="RefSeq" id="WP_271011354.1">
    <property type="nucleotide sequence ID" value="NZ_JAQIFT010000016.1"/>
</dbReference>
<evidence type="ECO:0000259" key="8">
    <source>
        <dbReference type="PROSITE" id="PS50928"/>
    </source>
</evidence>
<dbReference type="InterPro" id="IPR035906">
    <property type="entry name" value="MetI-like_sf"/>
</dbReference>
<feature type="transmembrane region" description="Helical" evidence="7">
    <location>
        <begin position="21"/>
        <end position="43"/>
    </location>
</feature>
<evidence type="ECO:0000256" key="6">
    <source>
        <dbReference type="ARBA" id="ARBA00023136"/>
    </source>
</evidence>
<feature type="transmembrane region" description="Helical" evidence="7">
    <location>
        <begin position="218"/>
        <end position="240"/>
    </location>
</feature>
<dbReference type="SUPFAM" id="SSF161098">
    <property type="entry name" value="MetI-like"/>
    <property type="match status" value="1"/>
</dbReference>
<evidence type="ECO:0000256" key="7">
    <source>
        <dbReference type="RuleBase" id="RU363032"/>
    </source>
</evidence>
<organism evidence="9 10">
    <name type="scientific">Holtiella tumoricola</name>
    <dbReference type="NCBI Taxonomy" id="3018743"/>
    <lineage>
        <taxon>Bacteria</taxon>
        <taxon>Bacillati</taxon>
        <taxon>Bacillota</taxon>
        <taxon>Clostridia</taxon>
        <taxon>Lachnospirales</taxon>
        <taxon>Cellulosilyticaceae</taxon>
        <taxon>Holtiella</taxon>
    </lineage>
</organism>
<feature type="transmembrane region" description="Helical" evidence="7">
    <location>
        <begin position="111"/>
        <end position="131"/>
    </location>
</feature>
<keyword evidence="4 7" id="KW-0812">Transmembrane</keyword>
<comment type="subcellular location">
    <subcellularLocation>
        <location evidence="1 7">Cell membrane</location>
        <topology evidence="1 7">Multi-pass membrane protein</topology>
    </subcellularLocation>
</comment>
<feature type="domain" description="ABC transmembrane type-1" evidence="8">
    <location>
        <begin position="74"/>
        <end position="285"/>
    </location>
</feature>
<feature type="transmembrane region" description="Helical" evidence="7">
    <location>
        <begin position="168"/>
        <end position="197"/>
    </location>
</feature>
<keyword evidence="5 7" id="KW-1133">Transmembrane helix</keyword>
<comment type="caution">
    <text evidence="9">The sequence shown here is derived from an EMBL/GenBank/DDBJ whole genome shotgun (WGS) entry which is preliminary data.</text>
</comment>
<dbReference type="PANTHER" id="PTHR43227">
    <property type="entry name" value="BLL4140 PROTEIN"/>
    <property type="match status" value="1"/>
</dbReference>
<keyword evidence="10" id="KW-1185">Reference proteome</keyword>
<keyword evidence="2 7" id="KW-0813">Transport</keyword>
<dbReference type="PANTHER" id="PTHR43227:SF3">
    <property type="entry name" value="BINDING-PROTEIN-DEPENDENT TRANSPORT SYSTEMS INNER MEMBRANE COMPONENT"/>
    <property type="match status" value="1"/>
</dbReference>
<dbReference type="InterPro" id="IPR050809">
    <property type="entry name" value="UgpAE/MalFG_permease"/>
</dbReference>
<evidence type="ECO:0000256" key="1">
    <source>
        <dbReference type="ARBA" id="ARBA00004651"/>
    </source>
</evidence>
<evidence type="ECO:0000313" key="9">
    <source>
        <dbReference type="EMBL" id="MDA3730851.1"/>
    </source>
</evidence>
<feature type="transmembrane region" description="Helical" evidence="7">
    <location>
        <begin position="86"/>
        <end position="104"/>
    </location>
</feature>
<proteinExistence type="inferred from homology"/>
<dbReference type="InterPro" id="IPR000515">
    <property type="entry name" value="MetI-like"/>
</dbReference>
<evidence type="ECO:0000256" key="3">
    <source>
        <dbReference type="ARBA" id="ARBA00022475"/>
    </source>
</evidence>
<sequence length="297" mass="33507">MASKKKVVSWEKKRSRMGYVFILPFIIGSIVFLLIPVVTSLIYSLSKLTVNTTGYELEFVGLANFKQLVLVDPVYRKVLVEALTELINVPITVIFSFFMASLLNQKFRGRGLVRGIFFLPVILSSGVYIQLERMDQLVSQYAQTGQDAYYFSGAFINLLNMMDLNQELILFLTSSVSRIGTIVAMSAIPIVIFLAGFQAISPSIYEAAYMEGGTKWEIFWKISFPMISPLILVCVIYSIVDNFTKSSSVMINLVHRTIFTEFKFGLGSAMVWIFIVVVFAIIGVAYAAINKYVFYYD</sequence>
<dbReference type="AlphaFoldDB" id="A0AA42DKT4"/>
<feature type="transmembrane region" description="Helical" evidence="7">
    <location>
        <begin position="269"/>
        <end position="289"/>
    </location>
</feature>
<evidence type="ECO:0000313" key="10">
    <source>
        <dbReference type="Proteomes" id="UP001169242"/>
    </source>
</evidence>
<comment type="similarity">
    <text evidence="7">Belongs to the binding-protein-dependent transport system permease family.</text>
</comment>
<dbReference type="Gene3D" id="1.10.3720.10">
    <property type="entry name" value="MetI-like"/>
    <property type="match status" value="1"/>
</dbReference>
<evidence type="ECO:0000256" key="4">
    <source>
        <dbReference type="ARBA" id="ARBA00022692"/>
    </source>
</evidence>
<dbReference type="GO" id="GO:0055085">
    <property type="term" value="P:transmembrane transport"/>
    <property type="evidence" value="ECO:0007669"/>
    <property type="project" value="InterPro"/>
</dbReference>
<reference evidence="9" key="1">
    <citation type="journal article" date="2023" name="Int. J. Syst. Evol. Microbiol.">
        <title>&lt;i&gt;Holtiella tumoricola&lt;/i&gt; gen. nov. sp. nov., isolated from a human clinical sample.</title>
        <authorList>
            <person name="Allen-Vercoe E."/>
            <person name="Daigneault M.C."/>
            <person name="Vancuren S.J."/>
            <person name="Cochrane K."/>
            <person name="O'Neal L.L."/>
            <person name="Sankaranarayanan K."/>
            <person name="Lawson P.A."/>
        </authorList>
    </citation>
    <scope>NUCLEOTIDE SEQUENCE</scope>
    <source>
        <strain evidence="9">CC70A</strain>
    </source>
</reference>
<dbReference type="GO" id="GO:0005886">
    <property type="term" value="C:plasma membrane"/>
    <property type="evidence" value="ECO:0007669"/>
    <property type="project" value="UniProtKB-SubCell"/>
</dbReference>
<dbReference type="Proteomes" id="UP001169242">
    <property type="component" value="Unassembled WGS sequence"/>
</dbReference>
<accession>A0AA42DKT4</accession>
<dbReference type="EMBL" id="JAQIFT010000016">
    <property type="protein sequence ID" value="MDA3730851.1"/>
    <property type="molecule type" value="Genomic_DNA"/>
</dbReference>
<dbReference type="CDD" id="cd06261">
    <property type="entry name" value="TM_PBP2"/>
    <property type="match status" value="1"/>
</dbReference>
<name>A0AA42DKT4_9FIRM</name>
<evidence type="ECO:0000256" key="5">
    <source>
        <dbReference type="ARBA" id="ARBA00022989"/>
    </source>
</evidence>
<keyword evidence="6 7" id="KW-0472">Membrane</keyword>
<gene>
    <name evidence="9" type="ORF">PBV87_04975</name>
</gene>
<evidence type="ECO:0000256" key="2">
    <source>
        <dbReference type="ARBA" id="ARBA00022448"/>
    </source>
</evidence>
<keyword evidence="3" id="KW-1003">Cell membrane</keyword>
<dbReference type="Pfam" id="PF00528">
    <property type="entry name" value="BPD_transp_1"/>
    <property type="match status" value="1"/>
</dbReference>
<dbReference type="PROSITE" id="PS50928">
    <property type="entry name" value="ABC_TM1"/>
    <property type="match status" value="1"/>
</dbReference>